<protein>
    <submittedName>
        <fullName evidence="4">ABC transporter permease</fullName>
    </submittedName>
</protein>
<accession>A0ABV7UNS1</accession>
<dbReference type="PANTHER" id="PTHR30413:SF10">
    <property type="entry name" value="CAPSULE POLYSACCHARIDE EXPORT INNER-MEMBRANE PROTEIN CTRC"/>
    <property type="match status" value="1"/>
</dbReference>
<keyword evidence="3" id="KW-0812">Transmembrane</keyword>
<comment type="caution">
    <text evidence="4">The sequence shown here is derived from an EMBL/GenBank/DDBJ whole genome shotgun (WGS) entry which is preliminary data.</text>
</comment>
<dbReference type="RefSeq" id="WP_386705286.1">
    <property type="nucleotide sequence ID" value="NZ_JBHRYF010000001.1"/>
</dbReference>
<keyword evidence="3" id="KW-1133">Transmembrane helix</keyword>
<feature type="transmembrane region" description="Helical" evidence="3">
    <location>
        <begin position="75"/>
        <end position="92"/>
    </location>
</feature>
<evidence type="ECO:0000313" key="4">
    <source>
        <dbReference type="EMBL" id="MFC3658592.1"/>
    </source>
</evidence>
<comment type="similarity">
    <text evidence="1">Belongs to the ABC-2 integral membrane protein family.</text>
</comment>
<organism evidence="4 5">
    <name type="scientific">Luteimonas notoginsengisoli</name>
    <dbReference type="NCBI Taxonomy" id="1578200"/>
    <lineage>
        <taxon>Bacteria</taxon>
        <taxon>Pseudomonadati</taxon>
        <taxon>Pseudomonadota</taxon>
        <taxon>Gammaproteobacteria</taxon>
        <taxon>Lysobacterales</taxon>
        <taxon>Lysobacteraceae</taxon>
        <taxon>Luteimonas</taxon>
    </lineage>
</organism>
<evidence type="ECO:0000256" key="1">
    <source>
        <dbReference type="ARBA" id="ARBA00007783"/>
    </source>
</evidence>
<dbReference type="EMBL" id="JBHRYF010000001">
    <property type="protein sequence ID" value="MFC3658592.1"/>
    <property type="molecule type" value="Genomic_DNA"/>
</dbReference>
<feature type="transmembrane region" description="Helical" evidence="3">
    <location>
        <begin position="120"/>
        <end position="145"/>
    </location>
</feature>
<dbReference type="Proteomes" id="UP001595724">
    <property type="component" value="Unassembled WGS sequence"/>
</dbReference>
<evidence type="ECO:0000256" key="2">
    <source>
        <dbReference type="ARBA" id="ARBA00022448"/>
    </source>
</evidence>
<gene>
    <name evidence="4" type="ORF">ACFOM9_00685</name>
</gene>
<evidence type="ECO:0000256" key="3">
    <source>
        <dbReference type="SAM" id="Phobius"/>
    </source>
</evidence>
<feature type="transmembrane region" description="Helical" evidence="3">
    <location>
        <begin position="49"/>
        <end position="69"/>
    </location>
</feature>
<feature type="transmembrane region" description="Helical" evidence="3">
    <location>
        <begin position="151"/>
        <end position="176"/>
    </location>
</feature>
<feature type="transmembrane region" description="Helical" evidence="3">
    <location>
        <begin position="246"/>
        <end position="263"/>
    </location>
</feature>
<name>A0ABV7UNS1_9GAMM</name>
<sequence>MDVLQAPERDVSMHSLFRDLAASLRNPEFWALSSWLDIVVRNRQSRLGIFWLMSPAIVYIWGMGGFFASMMHMPLAGFVAYVAIGYLVFRVISSAITDSTGAFATSAPFILDGHVRLTDFVLRVIATAMFHFIISLPVAALALAIYPDVHWIGLLFSLFSIPVVIINAMWIGVVFALVGARFPDLKHLVGNIFMFAFLLTPIIWHADTMPLGSIRGTLMRFNPFYHMVELVRAPILGQAIDPSTPLYLAIMTVGGWILAILAYRRYARFVPLWI</sequence>
<keyword evidence="3" id="KW-0472">Membrane</keyword>
<proteinExistence type="inferred from homology"/>
<keyword evidence="2" id="KW-0813">Transport</keyword>
<evidence type="ECO:0000313" key="5">
    <source>
        <dbReference type="Proteomes" id="UP001595724"/>
    </source>
</evidence>
<reference evidence="5" key="1">
    <citation type="journal article" date="2019" name="Int. J. Syst. Evol. Microbiol.">
        <title>The Global Catalogue of Microorganisms (GCM) 10K type strain sequencing project: providing services to taxonomists for standard genome sequencing and annotation.</title>
        <authorList>
            <consortium name="The Broad Institute Genomics Platform"/>
            <consortium name="The Broad Institute Genome Sequencing Center for Infectious Disease"/>
            <person name="Wu L."/>
            <person name="Ma J."/>
        </authorList>
    </citation>
    <scope>NUCLEOTIDE SEQUENCE [LARGE SCALE GENOMIC DNA]</scope>
    <source>
        <strain evidence="5">KCTC 42211</strain>
    </source>
</reference>
<keyword evidence="5" id="KW-1185">Reference proteome</keyword>
<feature type="transmembrane region" description="Helical" evidence="3">
    <location>
        <begin position="188"/>
        <end position="206"/>
    </location>
</feature>
<dbReference type="PANTHER" id="PTHR30413">
    <property type="entry name" value="INNER MEMBRANE TRANSPORT PERMEASE"/>
    <property type="match status" value="1"/>
</dbReference>